<comment type="caution">
    <text evidence="1">The sequence shown here is derived from an EMBL/GenBank/DDBJ whole genome shotgun (WGS) entry which is preliminary data.</text>
</comment>
<dbReference type="EMBL" id="JBJQOH010000007">
    <property type="protein sequence ID" value="KAL3681278.1"/>
    <property type="molecule type" value="Genomic_DNA"/>
</dbReference>
<accession>A0ABD3GQP2</accession>
<reference evidence="1 2" key="1">
    <citation type="submission" date="2024-09" db="EMBL/GenBank/DDBJ databases">
        <title>Chromosome-scale assembly of Riccia sorocarpa.</title>
        <authorList>
            <person name="Paukszto L."/>
        </authorList>
    </citation>
    <scope>NUCLEOTIDE SEQUENCE [LARGE SCALE GENOMIC DNA]</scope>
    <source>
        <strain evidence="1">LP-2024</strain>
        <tissue evidence="1">Aerial parts of the thallus</tissue>
    </source>
</reference>
<evidence type="ECO:0000313" key="1">
    <source>
        <dbReference type="EMBL" id="KAL3681278.1"/>
    </source>
</evidence>
<gene>
    <name evidence="1" type="ORF">R1sor_024234</name>
</gene>
<dbReference type="PANTHER" id="PTHR33962">
    <property type="entry name" value="RECQ-MEDIATED GENOME INSTABILITY PROTEIN 2 RMI2"/>
    <property type="match status" value="1"/>
</dbReference>
<dbReference type="AlphaFoldDB" id="A0ABD3GQP2"/>
<dbReference type="InterPro" id="IPR032245">
    <property type="entry name" value="RMI2"/>
</dbReference>
<dbReference type="Proteomes" id="UP001633002">
    <property type="component" value="Unassembled WGS sequence"/>
</dbReference>
<protein>
    <submittedName>
        <fullName evidence="1">Uncharacterized protein</fullName>
    </submittedName>
</protein>
<keyword evidence="2" id="KW-1185">Reference proteome</keyword>
<proteinExistence type="predicted"/>
<dbReference type="Pfam" id="PF16100">
    <property type="entry name" value="RMI2"/>
    <property type="match status" value="1"/>
</dbReference>
<sequence>MKLRAPKLLIAELQAAVHTGDGYAMLGQMRFQRVWLQGVVVSSLQDSTILMDDGSGVIDLFLKKDHQAMSWSPGTYILVTGRFCEDSVLFIEVHKIVDLSACPDREALWHLELLECHEKFYKELLPQPKRGSKRNPFDTKQEMLVRVSGALINADDGEKTSQIYSMPNARVVASGESIS</sequence>
<name>A0ABD3GQP2_9MARC</name>
<organism evidence="1 2">
    <name type="scientific">Riccia sorocarpa</name>
    <dbReference type="NCBI Taxonomy" id="122646"/>
    <lineage>
        <taxon>Eukaryota</taxon>
        <taxon>Viridiplantae</taxon>
        <taxon>Streptophyta</taxon>
        <taxon>Embryophyta</taxon>
        <taxon>Marchantiophyta</taxon>
        <taxon>Marchantiopsida</taxon>
        <taxon>Marchantiidae</taxon>
        <taxon>Marchantiales</taxon>
        <taxon>Ricciaceae</taxon>
        <taxon>Riccia</taxon>
    </lineage>
</organism>
<dbReference type="Gene3D" id="2.40.50.140">
    <property type="entry name" value="Nucleic acid-binding proteins"/>
    <property type="match status" value="1"/>
</dbReference>
<dbReference type="PANTHER" id="PTHR33962:SF1">
    <property type="entry name" value="RECQ-MEDIATED GENOME INSTABILITY PROTEIN 2"/>
    <property type="match status" value="1"/>
</dbReference>
<dbReference type="InterPro" id="IPR012340">
    <property type="entry name" value="NA-bd_OB-fold"/>
</dbReference>
<evidence type="ECO:0000313" key="2">
    <source>
        <dbReference type="Proteomes" id="UP001633002"/>
    </source>
</evidence>